<dbReference type="SUPFAM" id="SSF103473">
    <property type="entry name" value="MFS general substrate transporter"/>
    <property type="match status" value="1"/>
</dbReference>
<evidence type="ECO:0000256" key="1">
    <source>
        <dbReference type="ARBA" id="ARBA00004651"/>
    </source>
</evidence>
<feature type="transmembrane region" description="Helical" evidence="8">
    <location>
        <begin position="341"/>
        <end position="364"/>
    </location>
</feature>
<organism evidence="9 10">
    <name type="scientific">Pukyongiella litopenaei</name>
    <dbReference type="NCBI Taxonomy" id="2605946"/>
    <lineage>
        <taxon>Bacteria</taxon>
        <taxon>Pseudomonadati</taxon>
        <taxon>Pseudomonadota</taxon>
        <taxon>Alphaproteobacteria</taxon>
        <taxon>Rhodobacterales</taxon>
        <taxon>Paracoccaceae</taxon>
        <taxon>Pukyongiella</taxon>
    </lineage>
</organism>
<dbReference type="Pfam" id="PF05977">
    <property type="entry name" value="MFS_3"/>
    <property type="match status" value="1"/>
</dbReference>
<evidence type="ECO:0000256" key="7">
    <source>
        <dbReference type="SAM" id="MobiDB-lite"/>
    </source>
</evidence>
<evidence type="ECO:0000256" key="8">
    <source>
        <dbReference type="SAM" id="Phobius"/>
    </source>
</evidence>
<comment type="subcellular location">
    <subcellularLocation>
        <location evidence="1">Cell membrane</location>
        <topology evidence="1">Multi-pass membrane protein</topology>
    </subcellularLocation>
</comment>
<keyword evidence="5 8" id="KW-1133">Transmembrane helix</keyword>
<feature type="transmembrane region" description="Helical" evidence="8">
    <location>
        <begin position="167"/>
        <end position="184"/>
    </location>
</feature>
<keyword evidence="3" id="KW-1003">Cell membrane</keyword>
<feature type="transmembrane region" description="Helical" evidence="8">
    <location>
        <begin position="252"/>
        <end position="275"/>
    </location>
</feature>
<dbReference type="KEGG" id="thas:C6Y53_17995"/>
<dbReference type="CDD" id="cd06173">
    <property type="entry name" value="MFS_MefA_like"/>
    <property type="match status" value="1"/>
</dbReference>
<dbReference type="AlphaFoldDB" id="A0A2S0MU24"/>
<proteinExistence type="predicted"/>
<dbReference type="RefSeq" id="WP_106473700.1">
    <property type="nucleotide sequence ID" value="NZ_CP027665.1"/>
</dbReference>
<feature type="region of interest" description="Disordered" evidence="7">
    <location>
        <begin position="399"/>
        <end position="428"/>
    </location>
</feature>
<sequence>MIQPLRNITFRWLFAAQVLSLLGVGLMTAALSLGAWRIGGAETAGPMLGLIFALKMIAYVGLAPLAEAALARVPRRRALIGLDLARLLLLLPMALVEGWGVIAALTFVFFAASAAFTPMFQALIPAILPEKSDYAQALALSRLAYTLETLLSPVLVGVALVLISSQFLFTLAALCFIGSVAALVRARIADQVQTGSRGRFWARATRGLHIYARTPRLRGLFLMNAGLSLAMAWILVNSVVYAGARLGDAEAYFPWLMGGLGVGSALMAPLVPLLLRRFSERSLIAAGGLGFALLTPVILLAPPVGGLVLLWAGFGAASTLVLTPGGLVLTRSAAEADRPAVFAAQFSLSHAGWLLAYPLAGWLGAALDPAIALVVLGAGCAVVVIAGLRAWPADDPAERVHAHPDLPSDHPHLAGDLAGDHAPTGGSVHKHEFHVDELHPSWDMEPLDADGTSRRKA</sequence>
<feature type="compositionally biased region" description="Basic and acidic residues" evidence="7">
    <location>
        <begin position="399"/>
        <end position="413"/>
    </location>
</feature>
<feature type="transmembrane region" description="Helical" evidence="8">
    <location>
        <begin position="12"/>
        <end position="35"/>
    </location>
</feature>
<feature type="transmembrane region" description="Helical" evidence="8">
    <location>
        <begin position="308"/>
        <end position="329"/>
    </location>
</feature>
<dbReference type="GO" id="GO:0005886">
    <property type="term" value="C:plasma membrane"/>
    <property type="evidence" value="ECO:0007669"/>
    <property type="project" value="UniProtKB-SubCell"/>
</dbReference>
<evidence type="ECO:0000256" key="4">
    <source>
        <dbReference type="ARBA" id="ARBA00022692"/>
    </source>
</evidence>
<dbReference type="EMBL" id="CP027665">
    <property type="protein sequence ID" value="AVO39396.1"/>
    <property type="molecule type" value="Genomic_DNA"/>
</dbReference>
<name>A0A2S0MU24_9RHOB</name>
<dbReference type="PANTHER" id="PTHR23513">
    <property type="entry name" value="INTEGRAL MEMBRANE EFFLUX PROTEIN-RELATED"/>
    <property type="match status" value="1"/>
</dbReference>
<dbReference type="InterPro" id="IPR036259">
    <property type="entry name" value="MFS_trans_sf"/>
</dbReference>
<evidence type="ECO:0000313" key="10">
    <source>
        <dbReference type="Proteomes" id="UP000237655"/>
    </source>
</evidence>
<protein>
    <submittedName>
        <fullName evidence="9">MFS transporter</fullName>
    </submittedName>
</protein>
<evidence type="ECO:0000256" key="2">
    <source>
        <dbReference type="ARBA" id="ARBA00022448"/>
    </source>
</evidence>
<feature type="transmembrane region" description="Helical" evidence="8">
    <location>
        <begin position="47"/>
        <end position="66"/>
    </location>
</feature>
<dbReference type="Proteomes" id="UP000237655">
    <property type="component" value="Chromosome"/>
</dbReference>
<dbReference type="Gene3D" id="1.20.1250.20">
    <property type="entry name" value="MFS general substrate transporter like domains"/>
    <property type="match status" value="1"/>
</dbReference>
<dbReference type="InterPro" id="IPR010290">
    <property type="entry name" value="TM_effector"/>
</dbReference>
<gene>
    <name evidence="9" type="ORF">C6Y53_17995</name>
</gene>
<feature type="transmembrane region" description="Helical" evidence="8">
    <location>
        <begin position="282"/>
        <end position="302"/>
    </location>
</feature>
<reference evidence="10" key="1">
    <citation type="submission" date="2018-03" db="EMBL/GenBank/DDBJ databases">
        <title>Genomic analysis of the strain SH-1 isolated from shrimp intestine.</title>
        <authorList>
            <person name="Kim Y.-S."/>
            <person name="Kim S.-E."/>
            <person name="Kim K.-H."/>
        </authorList>
    </citation>
    <scope>NUCLEOTIDE SEQUENCE [LARGE SCALE GENOMIC DNA]</scope>
    <source>
        <strain evidence="10">SH-1</strain>
    </source>
</reference>
<feature type="transmembrane region" description="Helical" evidence="8">
    <location>
        <begin position="370"/>
        <end position="391"/>
    </location>
</feature>
<keyword evidence="2" id="KW-0813">Transport</keyword>
<evidence type="ECO:0000313" key="9">
    <source>
        <dbReference type="EMBL" id="AVO39396.1"/>
    </source>
</evidence>
<accession>A0A2S0MU24</accession>
<keyword evidence="10" id="KW-1185">Reference proteome</keyword>
<feature type="transmembrane region" description="Helical" evidence="8">
    <location>
        <begin position="220"/>
        <end position="240"/>
    </location>
</feature>
<keyword evidence="6 8" id="KW-0472">Membrane</keyword>
<dbReference type="PANTHER" id="PTHR23513:SF6">
    <property type="entry name" value="MAJOR FACILITATOR SUPERFAMILY ASSOCIATED DOMAIN-CONTAINING PROTEIN"/>
    <property type="match status" value="1"/>
</dbReference>
<evidence type="ECO:0000256" key="6">
    <source>
        <dbReference type="ARBA" id="ARBA00023136"/>
    </source>
</evidence>
<keyword evidence="4 8" id="KW-0812">Transmembrane</keyword>
<evidence type="ECO:0000256" key="3">
    <source>
        <dbReference type="ARBA" id="ARBA00022475"/>
    </source>
</evidence>
<evidence type="ECO:0000256" key="5">
    <source>
        <dbReference type="ARBA" id="ARBA00022989"/>
    </source>
</evidence>